<gene>
    <name evidence="1" type="ORF">DW084_05325</name>
</gene>
<dbReference type="InterPro" id="IPR000150">
    <property type="entry name" value="Cof"/>
</dbReference>
<dbReference type="Pfam" id="PF08282">
    <property type="entry name" value="Hydrolase_3"/>
    <property type="match status" value="1"/>
</dbReference>
<dbReference type="Gene3D" id="3.30.1240.10">
    <property type="match status" value="1"/>
</dbReference>
<reference evidence="1 2" key="1">
    <citation type="submission" date="2018-08" db="EMBL/GenBank/DDBJ databases">
        <title>A genome reference for cultivated species of the human gut microbiota.</title>
        <authorList>
            <person name="Zou Y."/>
            <person name="Xue W."/>
            <person name="Luo G."/>
        </authorList>
    </citation>
    <scope>NUCLEOTIDE SEQUENCE [LARGE SCALE GENOMIC DNA]</scope>
    <source>
        <strain evidence="1 2">AF48-16</strain>
    </source>
</reference>
<dbReference type="NCBIfam" id="TIGR00099">
    <property type="entry name" value="Cof-subfamily"/>
    <property type="match status" value="1"/>
</dbReference>
<comment type="caution">
    <text evidence="1">The sequence shown here is derived from an EMBL/GenBank/DDBJ whole genome shotgun (WGS) entry which is preliminary data.</text>
</comment>
<dbReference type="SFLD" id="SFLDS00003">
    <property type="entry name" value="Haloacid_Dehalogenase"/>
    <property type="match status" value="1"/>
</dbReference>
<organism evidence="1 2">
    <name type="scientific">Enterococcus casseliflavus</name>
    <name type="common">Enterococcus flavescens</name>
    <dbReference type="NCBI Taxonomy" id="37734"/>
    <lineage>
        <taxon>Bacteria</taxon>
        <taxon>Bacillati</taxon>
        <taxon>Bacillota</taxon>
        <taxon>Bacilli</taxon>
        <taxon>Lactobacillales</taxon>
        <taxon>Enterococcaceae</taxon>
        <taxon>Enterococcus</taxon>
    </lineage>
</organism>
<dbReference type="InterPro" id="IPR006379">
    <property type="entry name" value="HAD-SF_hydro_IIB"/>
</dbReference>
<dbReference type="CDD" id="cd07516">
    <property type="entry name" value="HAD_Pase"/>
    <property type="match status" value="1"/>
</dbReference>
<accession>A0A415EVF5</accession>
<dbReference type="SUPFAM" id="SSF56784">
    <property type="entry name" value="HAD-like"/>
    <property type="match status" value="1"/>
</dbReference>
<dbReference type="NCBIfam" id="TIGR01484">
    <property type="entry name" value="HAD-SF-IIB"/>
    <property type="match status" value="1"/>
</dbReference>
<dbReference type="Gene3D" id="3.40.50.1000">
    <property type="entry name" value="HAD superfamily/HAD-like"/>
    <property type="match status" value="1"/>
</dbReference>
<protein>
    <submittedName>
        <fullName evidence="1">HAD family phosphatase</fullName>
    </submittedName>
</protein>
<dbReference type="GO" id="GO:0016791">
    <property type="term" value="F:phosphatase activity"/>
    <property type="evidence" value="ECO:0007669"/>
    <property type="project" value="UniProtKB-ARBA"/>
</dbReference>
<dbReference type="InterPro" id="IPR023214">
    <property type="entry name" value="HAD_sf"/>
</dbReference>
<dbReference type="SFLD" id="SFLDG01140">
    <property type="entry name" value="C2.B:_Phosphomannomutase_and_P"/>
    <property type="match status" value="1"/>
</dbReference>
<dbReference type="GO" id="GO:0000287">
    <property type="term" value="F:magnesium ion binding"/>
    <property type="evidence" value="ECO:0007669"/>
    <property type="project" value="TreeGrafter"/>
</dbReference>
<proteinExistence type="predicted"/>
<dbReference type="Proteomes" id="UP000286288">
    <property type="component" value="Unassembled WGS sequence"/>
</dbReference>
<dbReference type="AlphaFoldDB" id="A0A415EVF5"/>
<dbReference type="InterPro" id="IPR036412">
    <property type="entry name" value="HAD-like_sf"/>
</dbReference>
<dbReference type="PANTHER" id="PTHR10000">
    <property type="entry name" value="PHOSPHOSERINE PHOSPHATASE"/>
    <property type="match status" value="1"/>
</dbReference>
<sequence>MIKLIASDMDGTLVSSNHKISEADARAVKKAQENGIEFIITTGRSYEDAVPQVQQAGIECSYLVMNGSELRNENGKIIQSLYLSEMLVRNIVAELEKANLCVELYTTGGTFTPSDAERRKWAVAAKINQFHPKISVEEAYKSAGEHFLYQEVTPIASLDEIFENDYFVGKIISFSHDTEKIAALRRTLPAIYPVNVTGSFAINLEITNPLADKGQAIKTYAEKKGIHLKEIMTIGDSYNDLGMLDERFGYTVAMGNAIEEVKEAAKYQTDTNDENGVGKAIERFVQID</sequence>
<evidence type="ECO:0000313" key="2">
    <source>
        <dbReference type="Proteomes" id="UP000286288"/>
    </source>
</evidence>
<dbReference type="PROSITE" id="PS01228">
    <property type="entry name" value="COF_1"/>
    <property type="match status" value="1"/>
</dbReference>
<dbReference type="EMBL" id="QRMZ01000005">
    <property type="protein sequence ID" value="RHK07280.1"/>
    <property type="molecule type" value="Genomic_DNA"/>
</dbReference>
<dbReference type="PANTHER" id="PTHR10000:SF55">
    <property type="entry name" value="5-AMINO-6-(5-PHOSPHO-D-RIBITYLAMINO)URACIL PHOSPHATASE YCSE"/>
    <property type="match status" value="1"/>
</dbReference>
<name>A0A415EVF5_ENTCA</name>
<dbReference type="GO" id="GO:0005829">
    <property type="term" value="C:cytosol"/>
    <property type="evidence" value="ECO:0007669"/>
    <property type="project" value="TreeGrafter"/>
</dbReference>
<evidence type="ECO:0000313" key="1">
    <source>
        <dbReference type="EMBL" id="RHK07280.1"/>
    </source>
</evidence>